<gene>
    <name evidence="1" type="ORF">QE152_g4777</name>
</gene>
<comment type="caution">
    <text evidence="1">The sequence shown here is derived from an EMBL/GenBank/DDBJ whole genome shotgun (WGS) entry which is preliminary data.</text>
</comment>
<evidence type="ECO:0000313" key="1">
    <source>
        <dbReference type="EMBL" id="KAK9751684.1"/>
    </source>
</evidence>
<reference evidence="1 2" key="1">
    <citation type="journal article" date="2024" name="BMC Genomics">
        <title>De novo assembly and annotation of Popillia japonica's genome with initial clues to its potential as an invasive pest.</title>
        <authorList>
            <person name="Cucini C."/>
            <person name="Boschi S."/>
            <person name="Funari R."/>
            <person name="Cardaioli E."/>
            <person name="Iannotti N."/>
            <person name="Marturano G."/>
            <person name="Paoli F."/>
            <person name="Bruttini M."/>
            <person name="Carapelli A."/>
            <person name="Frati F."/>
            <person name="Nardi F."/>
        </authorList>
    </citation>
    <scope>NUCLEOTIDE SEQUENCE [LARGE SCALE GENOMIC DNA]</scope>
    <source>
        <strain evidence="1">DMR45628</strain>
    </source>
</reference>
<organism evidence="1 2">
    <name type="scientific">Popillia japonica</name>
    <name type="common">Japanese beetle</name>
    <dbReference type="NCBI Taxonomy" id="7064"/>
    <lineage>
        <taxon>Eukaryota</taxon>
        <taxon>Metazoa</taxon>
        <taxon>Ecdysozoa</taxon>
        <taxon>Arthropoda</taxon>
        <taxon>Hexapoda</taxon>
        <taxon>Insecta</taxon>
        <taxon>Pterygota</taxon>
        <taxon>Neoptera</taxon>
        <taxon>Endopterygota</taxon>
        <taxon>Coleoptera</taxon>
        <taxon>Polyphaga</taxon>
        <taxon>Scarabaeiformia</taxon>
        <taxon>Scarabaeidae</taxon>
        <taxon>Rutelinae</taxon>
        <taxon>Popillia</taxon>
    </lineage>
</organism>
<evidence type="ECO:0000313" key="2">
    <source>
        <dbReference type="Proteomes" id="UP001458880"/>
    </source>
</evidence>
<proteinExistence type="predicted"/>
<accession>A0AAW1N0S5</accession>
<dbReference type="AlphaFoldDB" id="A0AAW1N0S5"/>
<name>A0AAW1N0S5_POPJA</name>
<dbReference type="Proteomes" id="UP001458880">
    <property type="component" value="Unassembled WGS sequence"/>
</dbReference>
<keyword evidence="2" id="KW-1185">Reference proteome</keyword>
<dbReference type="EMBL" id="JASPKY010000026">
    <property type="protein sequence ID" value="KAK9751684.1"/>
    <property type="molecule type" value="Genomic_DNA"/>
</dbReference>
<protein>
    <submittedName>
        <fullName evidence="1">Uncharacterized protein</fullName>
    </submittedName>
</protein>
<sequence length="113" mass="12611">MEEDPEGNQGPMSGCGAIGERKRGLLVPSSRIPDSLSYTTAIWRCFAINKVVENEIKSTSVLGYNFNHTMSLIDESCDFKFVSLNEALYTDLDENSNIPGEIQHKKGENKRIL</sequence>